<name>A0A081RQ65_9ARCH</name>
<proteinExistence type="predicted"/>
<protein>
    <submittedName>
        <fullName evidence="1">Uncharacterized protein</fullName>
    </submittedName>
</protein>
<gene>
    <name evidence="1" type="ORF">AAA799N04_00015</name>
</gene>
<evidence type="ECO:0000313" key="2">
    <source>
        <dbReference type="Proteomes" id="UP000028059"/>
    </source>
</evidence>
<reference evidence="1 2" key="1">
    <citation type="submission" date="2014-06" db="EMBL/GenBank/DDBJ databases">
        <authorList>
            <person name="Ngugi D.K."/>
            <person name="Blom J."/>
            <person name="Alam I."/>
            <person name="Rashid M."/>
            <person name="Ba Alawi W."/>
            <person name="Zhang G."/>
            <person name="Hikmawan T."/>
            <person name="Guan Y."/>
            <person name="Antunes A."/>
            <person name="Siam R."/>
            <person name="ElDorry H."/>
            <person name="Bajic V."/>
            <person name="Stingl U."/>
        </authorList>
    </citation>
    <scope>NUCLEOTIDE SEQUENCE [LARGE SCALE GENOMIC DNA]</scope>
    <source>
        <strain evidence="1">SCGC AAA799-N04</strain>
    </source>
</reference>
<organism evidence="1 2">
    <name type="scientific">Marine Group I thaumarchaeote SCGC AAA799-N04</name>
    <dbReference type="NCBI Taxonomy" id="1502293"/>
    <lineage>
        <taxon>Archaea</taxon>
        <taxon>Nitrososphaerota</taxon>
        <taxon>Marine Group I</taxon>
    </lineage>
</organism>
<accession>A0A081RQ65</accession>
<comment type="caution">
    <text evidence="1">The sequence shown here is derived from an EMBL/GenBank/DDBJ whole genome shotgun (WGS) entry which is preliminary data.</text>
</comment>
<evidence type="ECO:0000313" key="1">
    <source>
        <dbReference type="EMBL" id="KEQ57338.1"/>
    </source>
</evidence>
<keyword evidence="2" id="KW-1185">Reference proteome</keyword>
<dbReference type="AlphaFoldDB" id="A0A081RQ65"/>
<dbReference type="Proteomes" id="UP000028059">
    <property type="component" value="Unassembled WGS sequence"/>
</dbReference>
<dbReference type="PATRIC" id="fig|1502293.3.peg.15"/>
<sequence length="90" mass="10360">MAIPPDVEDFVEKHIKLMISQTESYLPFIKVAFPYSKNVADGVYNLIIGSALSVFVNQYAMRMKNPTVEDFSDFGKIALKYRDQVDQFFK</sequence>
<dbReference type="EMBL" id="JOKN01000001">
    <property type="protein sequence ID" value="KEQ57338.1"/>
    <property type="molecule type" value="Genomic_DNA"/>
</dbReference>